<dbReference type="InterPro" id="IPR017850">
    <property type="entry name" value="Alkaline_phosphatase_core_sf"/>
</dbReference>
<dbReference type="PANTHER" id="PTHR31956">
    <property type="entry name" value="NON-SPECIFIC PHOSPHOLIPASE C4-RELATED"/>
    <property type="match status" value="1"/>
</dbReference>
<evidence type="ECO:0000256" key="2">
    <source>
        <dbReference type="ARBA" id="ARBA00009717"/>
    </source>
</evidence>
<sequence length="537" mass="60652">MLTRKQIPSPPANRPTFFLFFFFFILFHSFSHAGPIKTIVVLVMENRSFDHMLGWMKKINPEINGVDGTEWNPLSTTDPNSKKLFFQNQAQFVDPDPGHSFQAIREQIFGSNDTSANPPPMNGFAQQAYSMDQSTNMSQNVMNGFEPEMVAVYKSLVSEFAVFDRWFASVPSSTQPNRLYVHSATSAGATSNIPSLLVKGYPQRTIFENLDDAGISWGIFYQNIPATLFYKSLRKLKYLSRFRPYGLTFQNHAKEGKLPGYVVVEQRYMDTKLEPANDDHPSHDVYQGQMFVKEVYETLRASPQWNETLLIITYDEHGGFFDHVATPVSGVPSPDGIVGPDPFFFKFDRLGVRVPTIMVSPWIDKGTVRCFGEAVVHRPNGSPFPTSEFEHSSIPATVKKLFNLSAPYLTKRDEWAATFESIVQTRTEPRTDCPEQLPTPARIRPGEANEEAKLSEFQQELLQLAAVLKGDDILTSYPEKIGKEMSVREGKEYMEDAVRRFFEAGRSAKKMGVDGEQIVQMKPSLTTRSSKSSSPHP</sequence>
<keyword evidence="4 7" id="KW-0732">Signal</keyword>
<protein>
    <submittedName>
        <fullName evidence="9">Non-specific phospholipase C2 isoform X1</fullName>
    </submittedName>
</protein>
<dbReference type="GO" id="GO:0005576">
    <property type="term" value="C:extracellular region"/>
    <property type="evidence" value="ECO:0007669"/>
    <property type="project" value="UniProtKB-SubCell"/>
</dbReference>
<dbReference type="Pfam" id="PF04185">
    <property type="entry name" value="Phosphoesterase"/>
    <property type="match status" value="1"/>
</dbReference>
<evidence type="ECO:0000313" key="9">
    <source>
        <dbReference type="RefSeq" id="XP_022752397.1"/>
    </source>
</evidence>
<dbReference type="FunFam" id="3.40.720.10:FF:000028">
    <property type="entry name" value="Non-specific phospholipase C1"/>
    <property type="match status" value="1"/>
</dbReference>
<feature type="region of interest" description="Disordered" evidence="6">
    <location>
        <begin position="514"/>
        <end position="537"/>
    </location>
</feature>
<dbReference type="SUPFAM" id="SSF53649">
    <property type="entry name" value="Alkaline phosphatase-like"/>
    <property type="match status" value="1"/>
</dbReference>
<comment type="similarity">
    <text evidence="2">Belongs to the bacterial phospholipase C family.</text>
</comment>
<comment type="subcellular location">
    <subcellularLocation>
        <location evidence="1">Secreted</location>
    </subcellularLocation>
</comment>
<gene>
    <name evidence="9" type="primary">LOC111301182</name>
</gene>
<feature type="signal peptide" evidence="7">
    <location>
        <begin position="1"/>
        <end position="33"/>
    </location>
</feature>
<proteinExistence type="inferred from homology"/>
<dbReference type="Gene3D" id="3.40.720.10">
    <property type="entry name" value="Alkaline Phosphatase, subunit A"/>
    <property type="match status" value="2"/>
</dbReference>
<evidence type="ECO:0000256" key="5">
    <source>
        <dbReference type="ARBA" id="ARBA00022801"/>
    </source>
</evidence>
<dbReference type="GeneID" id="111301182"/>
<evidence type="ECO:0000256" key="3">
    <source>
        <dbReference type="ARBA" id="ARBA00022525"/>
    </source>
</evidence>
<evidence type="ECO:0000256" key="7">
    <source>
        <dbReference type="SAM" id="SignalP"/>
    </source>
</evidence>
<evidence type="ECO:0000256" key="1">
    <source>
        <dbReference type="ARBA" id="ARBA00004613"/>
    </source>
</evidence>
<evidence type="ECO:0000256" key="4">
    <source>
        <dbReference type="ARBA" id="ARBA00022729"/>
    </source>
</evidence>
<dbReference type="KEGG" id="dzi:111301182"/>
<feature type="compositionally biased region" description="Low complexity" evidence="6">
    <location>
        <begin position="522"/>
        <end position="537"/>
    </location>
</feature>
<evidence type="ECO:0000256" key="6">
    <source>
        <dbReference type="SAM" id="MobiDB-lite"/>
    </source>
</evidence>
<keyword evidence="8" id="KW-1185">Reference proteome</keyword>
<feature type="chain" id="PRO_5027799156" evidence="7">
    <location>
        <begin position="34"/>
        <end position="537"/>
    </location>
</feature>
<name>A0A6P5ZIP0_DURZI</name>
<dbReference type="RefSeq" id="XP_022752397.1">
    <property type="nucleotide sequence ID" value="XM_022896662.1"/>
</dbReference>
<dbReference type="GO" id="GO:0009395">
    <property type="term" value="P:phospholipid catabolic process"/>
    <property type="evidence" value="ECO:0007669"/>
    <property type="project" value="TreeGrafter"/>
</dbReference>
<reference evidence="9" key="1">
    <citation type="submission" date="2025-08" db="UniProtKB">
        <authorList>
            <consortium name="RefSeq"/>
        </authorList>
    </citation>
    <scope>IDENTIFICATION</scope>
    <source>
        <tissue evidence="9">Fruit stalk</tissue>
    </source>
</reference>
<organism evidence="8 9">
    <name type="scientific">Durio zibethinus</name>
    <name type="common">Durian</name>
    <dbReference type="NCBI Taxonomy" id="66656"/>
    <lineage>
        <taxon>Eukaryota</taxon>
        <taxon>Viridiplantae</taxon>
        <taxon>Streptophyta</taxon>
        <taxon>Embryophyta</taxon>
        <taxon>Tracheophyta</taxon>
        <taxon>Spermatophyta</taxon>
        <taxon>Magnoliopsida</taxon>
        <taxon>eudicotyledons</taxon>
        <taxon>Gunneridae</taxon>
        <taxon>Pentapetalae</taxon>
        <taxon>rosids</taxon>
        <taxon>malvids</taxon>
        <taxon>Malvales</taxon>
        <taxon>Malvaceae</taxon>
        <taxon>Helicteroideae</taxon>
        <taxon>Durio</taxon>
    </lineage>
</organism>
<dbReference type="PANTHER" id="PTHR31956:SF26">
    <property type="entry name" value="NON-SPECIFIC PHOSPHOLIPASE C2"/>
    <property type="match status" value="1"/>
</dbReference>
<evidence type="ECO:0000313" key="8">
    <source>
        <dbReference type="Proteomes" id="UP000515121"/>
    </source>
</evidence>
<dbReference type="AlphaFoldDB" id="A0A6P5ZIP0"/>
<dbReference type="Proteomes" id="UP000515121">
    <property type="component" value="Unplaced"/>
</dbReference>
<dbReference type="FunFam" id="3.40.720.10:FF:000011">
    <property type="entry name" value="Non-specific phospholipase C1"/>
    <property type="match status" value="1"/>
</dbReference>
<dbReference type="OrthoDB" id="5135119at2759"/>
<keyword evidence="3" id="KW-0964">Secreted</keyword>
<keyword evidence="5" id="KW-0378">Hydrolase</keyword>
<dbReference type="InterPro" id="IPR007312">
    <property type="entry name" value="Phosphoesterase"/>
</dbReference>
<accession>A0A6P5ZIP0</accession>
<dbReference type="GO" id="GO:0042578">
    <property type="term" value="F:phosphoric ester hydrolase activity"/>
    <property type="evidence" value="ECO:0007669"/>
    <property type="project" value="UniProtKB-ARBA"/>
</dbReference>